<name>A0AA44MWE9_STREE</name>
<dbReference type="EMBL" id="NNBW01000063">
    <property type="protein sequence ID" value="OYL29191.1"/>
    <property type="molecule type" value="Genomic_DNA"/>
</dbReference>
<organism evidence="2 3">
    <name type="scientific">Streptococcus pneumoniae</name>
    <dbReference type="NCBI Taxonomy" id="1313"/>
    <lineage>
        <taxon>Bacteria</taxon>
        <taxon>Bacillati</taxon>
        <taxon>Bacillota</taxon>
        <taxon>Bacilli</taxon>
        <taxon>Lactobacillales</taxon>
        <taxon>Streptococcaceae</taxon>
        <taxon>Streptococcus</taxon>
    </lineage>
</organism>
<feature type="non-terminal residue" evidence="2">
    <location>
        <position position="1"/>
    </location>
</feature>
<keyword evidence="1" id="KW-0472">Membrane</keyword>
<comment type="caution">
    <text evidence="2">The sequence shown here is derived from an EMBL/GenBank/DDBJ whole genome shotgun (WGS) entry which is preliminary data.</text>
</comment>
<reference evidence="2 3" key="1">
    <citation type="submission" date="2017-07" db="EMBL/GenBank/DDBJ databases">
        <title>Invasive disease caused simultaneously by more than one serotype of Streptococcus pneumoniae, South Africa.</title>
        <authorList>
            <person name="Ndlangisa K."/>
            <person name="Du Plessis M."/>
            <person name="Von Gottberg A."/>
        </authorList>
    </citation>
    <scope>NUCLEOTIDE SEQUENCE [LARGE SCALE GENOMIC DNA]</scope>
    <source>
        <strain evidence="2 3">8227-15B</strain>
    </source>
</reference>
<keyword evidence="1" id="KW-1133">Transmembrane helix</keyword>
<dbReference type="AlphaFoldDB" id="A0AA44MWE9"/>
<proteinExistence type="predicted"/>
<keyword evidence="1" id="KW-0812">Transmembrane</keyword>
<gene>
    <name evidence="2" type="ORF">A5N45_05320</name>
</gene>
<protein>
    <submittedName>
        <fullName evidence="2">Uncharacterized protein</fullName>
    </submittedName>
</protein>
<sequence>KVLFSGFYFYHFILLSFGGRIFEKKKKGSLTYEKITKNFCYI</sequence>
<evidence type="ECO:0000313" key="3">
    <source>
        <dbReference type="Proteomes" id="UP000214939"/>
    </source>
</evidence>
<dbReference type="Proteomes" id="UP000214939">
    <property type="component" value="Unassembled WGS sequence"/>
</dbReference>
<evidence type="ECO:0000313" key="2">
    <source>
        <dbReference type="EMBL" id="OYL29191.1"/>
    </source>
</evidence>
<evidence type="ECO:0000256" key="1">
    <source>
        <dbReference type="SAM" id="Phobius"/>
    </source>
</evidence>
<accession>A0AA44MWE9</accession>
<feature type="transmembrane region" description="Helical" evidence="1">
    <location>
        <begin position="6"/>
        <end position="22"/>
    </location>
</feature>